<dbReference type="EMBL" id="BBMT01000001">
    <property type="protein sequence ID" value="GAL32005.1"/>
    <property type="molecule type" value="Genomic_DNA"/>
</dbReference>
<dbReference type="Gene3D" id="3.30.70.270">
    <property type="match status" value="1"/>
</dbReference>
<dbReference type="InterPro" id="IPR043128">
    <property type="entry name" value="Rev_trsase/Diguanyl_cyclase"/>
</dbReference>
<dbReference type="AlphaFoldDB" id="A0A090SW90"/>
<evidence type="ECO:0000259" key="5">
    <source>
        <dbReference type="PROSITE" id="PS50887"/>
    </source>
</evidence>
<gene>
    <name evidence="6" type="ORF">JCM19240_5436</name>
</gene>
<reference evidence="6 7" key="2">
    <citation type="submission" date="2014-09" db="EMBL/GenBank/DDBJ databases">
        <authorList>
            <consortium name="NBRP consortium"/>
            <person name="Sawabe T."/>
            <person name="Meirelles P."/>
            <person name="Nakanishi M."/>
            <person name="Sayaka M."/>
            <person name="Hattori M."/>
            <person name="Ohkuma M."/>
        </authorList>
    </citation>
    <scope>NUCLEOTIDE SEQUENCE [LARGE SCALE GENOMIC DNA]</scope>
    <source>
        <strain evidence="6 7">JCM 19240</strain>
    </source>
</reference>
<feature type="transmembrane region" description="Helical" evidence="4">
    <location>
        <begin position="159"/>
        <end position="178"/>
    </location>
</feature>
<dbReference type="PROSITE" id="PS50887">
    <property type="entry name" value="GGDEF"/>
    <property type="match status" value="1"/>
</dbReference>
<dbReference type="InterPro" id="IPR029787">
    <property type="entry name" value="Nucleotide_cyclase"/>
</dbReference>
<name>A0A090SW90_9VIBR</name>
<feature type="transmembrane region" description="Helical" evidence="4">
    <location>
        <begin position="68"/>
        <end position="86"/>
    </location>
</feature>
<feature type="transmembrane region" description="Helical" evidence="4">
    <location>
        <begin position="12"/>
        <end position="32"/>
    </location>
</feature>
<comment type="caution">
    <text evidence="6">The sequence shown here is derived from an EMBL/GenBank/DDBJ whole genome shotgun (WGS) entry which is preliminary data.</text>
</comment>
<dbReference type="CDD" id="cd01949">
    <property type="entry name" value="GGDEF"/>
    <property type="match status" value="1"/>
</dbReference>
<accession>A0A090SW90</accession>
<feature type="transmembrane region" description="Helical" evidence="4">
    <location>
        <begin position="98"/>
        <end position="116"/>
    </location>
</feature>
<evidence type="ECO:0000256" key="4">
    <source>
        <dbReference type="SAM" id="Phobius"/>
    </source>
</evidence>
<dbReference type="GO" id="GO:0052621">
    <property type="term" value="F:diguanylate cyclase activity"/>
    <property type="evidence" value="ECO:0007669"/>
    <property type="project" value="UniProtKB-EC"/>
</dbReference>
<comment type="catalytic activity">
    <reaction evidence="3">
        <text>2 GTP = 3',3'-c-di-GMP + 2 diphosphate</text>
        <dbReference type="Rhea" id="RHEA:24898"/>
        <dbReference type="ChEBI" id="CHEBI:33019"/>
        <dbReference type="ChEBI" id="CHEBI:37565"/>
        <dbReference type="ChEBI" id="CHEBI:58805"/>
        <dbReference type="EC" id="2.7.7.65"/>
    </reaction>
</comment>
<keyword evidence="4" id="KW-1133">Transmembrane helix</keyword>
<dbReference type="NCBIfam" id="TIGR00254">
    <property type="entry name" value="GGDEF"/>
    <property type="match status" value="1"/>
</dbReference>
<dbReference type="EC" id="2.7.7.65" evidence="2"/>
<evidence type="ECO:0000256" key="2">
    <source>
        <dbReference type="ARBA" id="ARBA00012528"/>
    </source>
</evidence>
<evidence type="ECO:0000313" key="7">
    <source>
        <dbReference type="Proteomes" id="UP000029224"/>
    </source>
</evidence>
<feature type="domain" description="GGDEF" evidence="5">
    <location>
        <begin position="259"/>
        <end position="390"/>
    </location>
</feature>
<dbReference type="OrthoDB" id="9803824at2"/>
<dbReference type="PANTHER" id="PTHR45138">
    <property type="entry name" value="REGULATORY COMPONENTS OF SENSORY TRANSDUCTION SYSTEM"/>
    <property type="match status" value="1"/>
</dbReference>
<sequence>MDTLTAFSLDMRTLNFVMILFSVIYCIGLFLFAQTQVKTQGLRLFALALLVMGSGPLLISLRGVVPDWISIIVANTLIAISFHMILHGMCQFRGVKAQFAHTFSWIVPVVLALNLYFTYEANSINQRILVSAVSISILALATAYVVIVGKHKDYQPAVWTMAATFGSFGFFMLFRAFYTWNSVEIYHFMNADLVHKLTFLFSIFLVVASSFSMLWLINMRQLDDIYALSYFDSLTNLRNRRALDSYTLALTDEEEKLKCKLSIIMLDIDRFKLINDRYGHVIGDKVIKAVATQIKGTSNAPKAIYRFGGDEFIIVLNNQTIDFTHFLAESMRTRVVEHVRVDGMSAKVSCSFGVAESLCDESWDALVARADEALYRAKQEGRNCVQIASERAQLIANV</sequence>
<evidence type="ECO:0000256" key="3">
    <source>
        <dbReference type="ARBA" id="ARBA00034247"/>
    </source>
</evidence>
<feature type="transmembrane region" description="Helical" evidence="4">
    <location>
        <begin position="44"/>
        <end position="62"/>
    </location>
</feature>
<dbReference type="InterPro" id="IPR050469">
    <property type="entry name" value="Diguanylate_Cyclase"/>
</dbReference>
<keyword evidence="4" id="KW-0812">Transmembrane</keyword>
<dbReference type="SUPFAM" id="SSF55073">
    <property type="entry name" value="Nucleotide cyclase"/>
    <property type="match status" value="1"/>
</dbReference>
<comment type="cofactor">
    <cofactor evidence="1">
        <name>Mg(2+)</name>
        <dbReference type="ChEBI" id="CHEBI:18420"/>
    </cofactor>
</comment>
<feature type="transmembrane region" description="Helical" evidence="4">
    <location>
        <begin position="198"/>
        <end position="217"/>
    </location>
</feature>
<dbReference type="SMART" id="SM00267">
    <property type="entry name" value="GGDEF"/>
    <property type="match status" value="1"/>
</dbReference>
<organism evidence="6 7">
    <name type="scientific">Vibrio maritimus</name>
    <dbReference type="NCBI Taxonomy" id="990268"/>
    <lineage>
        <taxon>Bacteria</taxon>
        <taxon>Pseudomonadati</taxon>
        <taxon>Pseudomonadota</taxon>
        <taxon>Gammaproteobacteria</taxon>
        <taxon>Vibrionales</taxon>
        <taxon>Vibrionaceae</taxon>
        <taxon>Vibrio</taxon>
    </lineage>
</organism>
<dbReference type="Pfam" id="PF00990">
    <property type="entry name" value="GGDEF"/>
    <property type="match status" value="1"/>
</dbReference>
<dbReference type="Proteomes" id="UP000029224">
    <property type="component" value="Unassembled WGS sequence"/>
</dbReference>
<dbReference type="InterPro" id="IPR000160">
    <property type="entry name" value="GGDEF_dom"/>
</dbReference>
<dbReference type="FunFam" id="3.30.70.270:FF:000001">
    <property type="entry name" value="Diguanylate cyclase domain protein"/>
    <property type="match status" value="1"/>
</dbReference>
<proteinExistence type="predicted"/>
<dbReference type="PANTHER" id="PTHR45138:SF9">
    <property type="entry name" value="DIGUANYLATE CYCLASE DGCM-RELATED"/>
    <property type="match status" value="1"/>
</dbReference>
<reference evidence="6 7" key="1">
    <citation type="submission" date="2014-09" db="EMBL/GenBank/DDBJ databases">
        <title>Vibrio maritimus JCM 19240. (C210) whole genome shotgun sequence.</title>
        <authorList>
            <person name="Sawabe T."/>
            <person name="Meirelles P."/>
            <person name="Nakanishi M."/>
            <person name="Sayaka M."/>
            <person name="Hattori M."/>
            <person name="Ohkuma M."/>
        </authorList>
    </citation>
    <scope>NUCLEOTIDE SEQUENCE [LARGE SCALE GENOMIC DNA]</scope>
    <source>
        <strain evidence="6 7">JCM 19240</strain>
    </source>
</reference>
<keyword evidence="4" id="KW-0472">Membrane</keyword>
<keyword evidence="7" id="KW-1185">Reference proteome</keyword>
<feature type="transmembrane region" description="Helical" evidence="4">
    <location>
        <begin position="128"/>
        <end position="147"/>
    </location>
</feature>
<evidence type="ECO:0000313" key="6">
    <source>
        <dbReference type="EMBL" id="GAL32005.1"/>
    </source>
</evidence>
<protein>
    <recommendedName>
        <fullName evidence="2">diguanylate cyclase</fullName>
        <ecNumber evidence="2">2.7.7.65</ecNumber>
    </recommendedName>
</protein>
<evidence type="ECO:0000256" key="1">
    <source>
        <dbReference type="ARBA" id="ARBA00001946"/>
    </source>
</evidence>